<sequence>MKKNDLILFIQNYLSKLVSYDDDDNFFYFFSYVERYFSLEKNHAIQITIDIYYRLVSLDLIELHIKGESIKKNIVDLIHHADEMESFGGWFWYFSATEKAYNLIDKFNLYDNYYDEKIICKEFYLEFMTLLEENGLGIDIYPLVDIGNGGRVSLN</sequence>
<accession>A0A1T0B510</accession>
<comment type="caution">
    <text evidence="1">The sequence shown here is derived from an EMBL/GenBank/DDBJ whole genome shotgun (WGS) entry which is preliminary data.</text>
</comment>
<evidence type="ECO:0000313" key="1">
    <source>
        <dbReference type="EMBL" id="OOS05174.1"/>
    </source>
</evidence>
<proteinExistence type="predicted"/>
<reference evidence="1 2" key="1">
    <citation type="submission" date="2017-02" db="EMBL/GenBank/DDBJ databases">
        <title>Draft genome sequence of Haemophilus felis CCUG 31170 type strain.</title>
        <authorList>
            <person name="Engstrom-Jakobsson H."/>
            <person name="Salva-Serra F."/>
            <person name="Thorell K."/>
            <person name="Gonzales-Siles L."/>
            <person name="Karlsson R."/>
            <person name="Boulund F."/>
            <person name="Engstrand L."/>
            <person name="Kristiansson E."/>
            <person name="Moore E."/>
        </authorList>
    </citation>
    <scope>NUCLEOTIDE SEQUENCE [LARGE SCALE GENOMIC DNA]</scope>
    <source>
        <strain evidence="1 2">CCUG 31170</strain>
    </source>
</reference>
<dbReference type="Proteomes" id="UP000190023">
    <property type="component" value="Unassembled WGS sequence"/>
</dbReference>
<dbReference type="OrthoDB" id="9999414at2"/>
<keyword evidence="2" id="KW-1185">Reference proteome</keyword>
<protein>
    <submittedName>
        <fullName evidence="1">Uncharacterized protein</fullName>
    </submittedName>
</protein>
<evidence type="ECO:0000313" key="2">
    <source>
        <dbReference type="Proteomes" id="UP000190023"/>
    </source>
</evidence>
<gene>
    <name evidence="1" type="ORF">B0188_03935</name>
</gene>
<dbReference type="AlphaFoldDB" id="A0A1T0B510"/>
<dbReference type="EMBL" id="MUYB01000015">
    <property type="protein sequence ID" value="OOS05174.1"/>
    <property type="molecule type" value="Genomic_DNA"/>
</dbReference>
<name>A0A1T0B510_9PAST</name>
<dbReference type="STRING" id="123822.B0188_03935"/>
<organism evidence="1 2">
    <name type="scientific">[Haemophilus] felis</name>
    <dbReference type="NCBI Taxonomy" id="123822"/>
    <lineage>
        <taxon>Bacteria</taxon>
        <taxon>Pseudomonadati</taxon>
        <taxon>Pseudomonadota</taxon>
        <taxon>Gammaproteobacteria</taxon>
        <taxon>Pasteurellales</taxon>
        <taxon>Pasteurellaceae</taxon>
    </lineage>
</organism>